<accession>A0ABN9PG73</accession>
<proteinExistence type="predicted"/>
<evidence type="ECO:0000313" key="1">
    <source>
        <dbReference type="EMBL" id="CAK0791914.1"/>
    </source>
</evidence>
<feature type="non-terminal residue" evidence="1">
    <location>
        <position position="60"/>
    </location>
</feature>
<protein>
    <submittedName>
        <fullName evidence="1">Uncharacterized protein</fullName>
    </submittedName>
</protein>
<name>A0ABN9PG73_9DINO</name>
<keyword evidence="2" id="KW-1185">Reference proteome</keyword>
<gene>
    <name evidence="1" type="ORF">PCOR1329_LOCUS2683</name>
</gene>
<organism evidence="1 2">
    <name type="scientific">Prorocentrum cordatum</name>
    <dbReference type="NCBI Taxonomy" id="2364126"/>
    <lineage>
        <taxon>Eukaryota</taxon>
        <taxon>Sar</taxon>
        <taxon>Alveolata</taxon>
        <taxon>Dinophyceae</taxon>
        <taxon>Prorocentrales</taxon>
        <taxon>Prorocentraceae</taxon>
        <taxon>Prorocentrum</taxon>
    </lineage>
</organism>
<dbReference type="Proteomes" id="UP001189429">
    <property type="component" value="Unassembled WGS sequence"/>
</dbReference>
<feature type="non-terminal residue" evidence="1">
    <location>
        <position position="1"/>
    </location>
</feature>
<reference evidence="1" key="1">
    <citation type="submission" date="2023-10" db="EMBL/GenBank/DDBJ databases">
        <authorList>
            <person name="Chen Y."/>
            <person name="Shah S."/>
            <person name="Dougan E. K."/>
            <person name="Thang M."/>
            <person name="Chan C."/>
        </authorList>
    </citation>
    <scope>NUCLEOTIDE SEQUENCE [LARGE SCALE GENOMIC DNA]</scope>
</reference>
<comment type="caution">
    <text evidence="1">The sequence shown here is derived from an EMBL/GenBank/DDBJ whole genome shotgun (WGS) entry which is preliminary data.</text>
</comment>
<sequence>ALQRGAWGELWRPAAPAARAGLPAAAAEEGSLHVFAKFGQLTIGALQQVRKCPSMGDGPE</sequence>
<evidence type="ECO:0000313" key="2">
    <source>
        <dbReference type="Proteomes" id="UP001189429"/>
    </source>
</evidence>
<dbReference type="EMBL" id="CAUYUJ010000679">
    <property type="protein sequence ID" value="CAK0791914.1"/>
    <property type="molecule type" value="Genomic_DNA"/>
</dbReference>